<dbReference type="SUPFAM" id="SSF52777">
    <property type="entry name" value="CoA-dependent acyltransferases"/>
    <property type="match status" value="1"/>
</dbReference>
<evidence type="ECO:0000313" key="2">
    <source>
        <dbReference type="EMBL" id="KOG47267.1"/>
    </source>
</evidence>
<dbReference type="Pfam" id="PF00668">
    <property type="entry name" value="Condensation"/>
    <property type="match status" value="1"/>
</dbReference>
<comment type="caution">
    <text evidence="2">The sequence shown here is derived from an EMBL/GenBank/DDBJ whole genome shotgun (WGS) entry which is preliminary data.</text>
</comment>
<feature type="domain" description="Condensation" evidence="1">
    <location>
        <begin position="16"/>
        <end position="124"/>
    </location>
</feature>
<dbReference type="PANTHER" id="PTHR45398">
    <property type="match status" value="1"/>
</dbReference>
<feature type="non-terminal residue" evidence="2">
    <location>
        <position position="141"/>
    </location>
</feature>
<reference evidence="2 3" key="1">
    <citation type="submission" date="2015-07" db="EMBL/GenBank/DDBJ databases">
        <authorList>
            <person name="Ju K.-S."/>
            <person name="Doroghazi J.R."/>
            <person name="Metcalf W.W."/>
        </authorList>
    </citation>
    <scope>NUCLEOTIDE SEQUENCE [LARGE SCALE GENOMIC DNA]</scope>
    <source>
        <strain evidence="2 3">NRRL B-3589</strain>
    </source>
</reference>
<sequence>VTDALLTTVPGTFRAGVNDVLLSAFALAVADWRDGHAADDDRSPHVLVDLESHGREEEAVGGVDVAETAGWFTSLYPVRLDVSGLDRAQAWDGGPAAGTLLKRVKEELRAVPDHGLGFGLLRYLNPATAGELAALGAPRIG</sequence>
<protein>
    <recommendedName>
        <fullName evidence="1">Condensation domain-containing protein</fullName>
    </recommendedName>
</protein>
<gene>
    <name evidence="2" type="ORF">ADK38_45890</name>
</gene>
<dbReference type="InterPro" id="IPR001242">
    <property type="entry name" value="Condensation_dom"/>
</dbReference>
<keyword evidence="3" id="KW-1185">Reference proteome</keyword>
<evidence type="ECO:0000313" key="3">
    <source>
        <dbReference type="Proteomes" id="UP000037020"/>
    </source>
</evidence>
<dbReference type="Proteomes" id="UP000037020">
    <property type="component" value="Unassembled WGS sequence"/>
</dbReference>
<organism evidence="2 3">
    <name type="scientific">Streptomyces varsoviensis</name>
    <dbReference type="NCBI Taxonomy" id="67373"/>
    <lineage>
        <taxon>Bacteria</taxon>
        <taxon>Bacillati</taxon>
        <taxon>Actinomycetota</taxon>
        <taxon>Actinomycetes</taxon>
        <taxon>Kitasatosporales</taxon>
        <taxon>Streptomycetaceae</taxon>
        <taxon>Streptomyces</taxon>
    </lineage>
</organism>
<feature type="non-terminal residue" evidence="2">
    <location>
        <position position="1"/>
    </location>
</feature>
<proteinExistence type="predicted"/>
<dbReference type="EMBL" id="LGUT01004532">
    <property type="protein sequence ID" value="KOG47267.1"/>
    <property type="molecule type" value="Genomic_DNA"/>
</dbReference>
<evidence type="ECO:0000259" key="1">
    <source>
        <dbReference type="Pfam" id="PF00668"/>
    </source>
</evidence>
<dbReference type="Gene3D" id="3.30.559.30">
    <property type="entry name" value="Nonribosomal peptide synthetase, condensation domain"/>
    <property type="match status" value="1"/>
</dbReference>
<dbReference type="PANTHER" id="PTHR45398:SF1">
    <property type="entry name" value="ENZYME, PUTATIVE (JCVI)-RELATED"/>
    <property type="match status" value="1"/>
</dbReference>
<name>A0ABR5IS73_9ACTN</name>
<accession>A0ABR5IS73</accession>